<reference evidence="3" key="1">
    <citation type="journal article" date="2019" name="Int. J. Syst. Evol. Microbiol.">
        <title>The Global Catalogue of Microorganisms (GCM) 10K type strain sequencing project: providing services to taxonomists for standard genome sequencing and annotation.</title>
        <authorList>
            <consortium name="The Broad Institute Genomics Platform"/>
            <consortium name="The Broad Institute Genome Sequencing Center for Infectious Disease"/>
            <person name="Wu L."/>
            <person name="Ma J."/>
        </authorList>
    </citation>
    <scope>NUCLEOTIDE SEQUENCE [LARGE SCALE GENOMIC DNA]</scope>
    <source>
        <strain evidence="3">JCM 17925</strain>
    </source>
</reference>
<comment type="caution">
    <text evidence="2">The sequence shown here is derived from an EMBL/GenBank/DDBJ whole genome shotgun (WGS) entry which is preliminary data.</text>
</comment>
<organism evidence="2 3">
    <name type="scientific">Nibrella viscosa</name>
    <dbReference type="NCBI Taxonomy" id="1084524"/>
    <lineage>
        <taxon>Bacteria</taxon>
        <taxon>Pseudomonadati</taxon>
        <taxon>Bacteroidota</taxon>
        <taxon>Cytophagia</taxon>
        <taxon>Cytophagales</taxon>
        <taxon>Spirosomataceae</taxon>
        <taxon>Nibrella</taxon>
    </lineage>
</organism>
<dbReference type="InterPro" id="IPR058060">
    <property type="entry name" value="HYC_CC_PP"/>
</dbReference>
<keyword evidence="1" id="KW-0472">Membrane</keyword>
<dbReference type="Pfam" id="PF26622">
    <property type="entry name" value="DUF8199"/>
    <property type="match status" value="1"/>
</dbReference>
<protein>
    <submittedName>
        <fullName evidence="2">Uncharacterized protein</fullName>
    </submittedName>
</protein>
<sequence length="152" mass="16483">MVMKKTLFQIVNLLMACVVLFSSTGFGLVEHSCQLRGKKQFVALHSAEKQGCKACVKAHQTADTGKTVVKKASCCKEEQRFANVDFSASLSQLVAKLLKAITEAAFTGISVVVSWLVNLLFPDELSDSISLFSPPPALSGRELLAFVQSFLI</sequence>
<dbReference type="InterPro" id="IPR058512">
    <property type="entry name" value="DUF8199"/>
</dbReference>
<gene>
    <name evidence="2" type="ORF">GCM10023187_20280</name>
</gene>
<keyword evidence="1" id="KW-0812">Transmembrane</keyword>
<proteinExistence type="predicted"/>
<dbReference type="NCBIfam" id="NF047658">
    <property type="entry name" value="HYC_CC_PP"/>
    <property type="match status" value="1"/>
</dbReference>
<dbReference type="Proteomes" id="UP001500936">
    <property type="component" value="Unassembled WGS sequence"/>
</dbReference>
<keyword evidence="1" id="KW-1133">Transmembrane helix</keyword>
<evidence type="ECO:0000256" key="1">
    <source>
        <dbReference type="SAM" id="Phobius"/>
    </source>
</evidence>
<keyword evidence="3" id="KW-1185">Reference proteome</keyword>
<dbReference type="PROSITE" id="PS51257">
    <property type="entry name" value="PROKAR_LIPOPROTEIN"/>
    <property type="match status" value="1"/>
</dbReference>
<accession>A0ABP8KCH3</accession>
<feature type="transmembrane region" description="Helical" evidence="1">
    <location>
        <begin position="6"/>
        <end position="29"/>
    </location>
</feature>
<dbReference type="EMBL" id="BAABHB010000003">
    <property type="protein sequence ID" value="GAA4403839.1"/>
    <property type="molecule type" value="Genomic_DNA"/>
</dbReference>
<name>A0ABP8KCH3_9BACT</name>
<evidence type="ECO:0000313" key="3">
    <source>
        <dbReference type="Proteomes" id="UP001500936"/>
    </source>
</evidence>
<evidence type="ECO:0000313" key="2">
    <source>
        <dbReference type="EMBL" id="GAA4403839.1"/>
    </source>
</evidence>